<sequence>MAVGEEGGRGGHLLALALVVRETVHGASLRRFVYYLSRETKKKEIVYSYETDKRQNVQLHISSQYDEWFDRDGTLVHPALSIGSRCSLWTEVTFMFRGDSRSRFSLKRTGVNPRSD</sequence>
<comment type="caution">
    <text evidence="1">The sequence shown here is derived from an EMBL/GenBank/DDBJ whole genome shotgun (WGS) entry which is preliminary data.</text>
</comment>
<evidence type="ECO:0000313" key="2">
    <source>
        <dbReference type="Proteomes" id="UP001161757"/>
    </source>
</evidence>
<dbReference type="Proteomes" id="UP001161757">
    <property type="component" value="Unassembled WGS sequence"/>
</dbReference>
<evidence type="ECO:0000313" key="1">
    <source>
        <dbReference type="EMBL" id="KAJ8994737.1"/>
    </source>
</evidence>
<protein>
    <submittedName>
        <fullName evidence="1">Uncharacterized protein</fullName>
    </submittedName>
</protein>
<dbReference type="AlphaFoldDB" id="A0AAN6F3C2"/>
<name>A0AAN6F3C2_EXODE</name>
<gene>
    <name evidence="1" type="ORF">HRR80_001441</name>
</gene>
<reference evidence="1" key="1">
    <citation type="submission" date="2023-01" db="EMBL/GenBank/DDBJ databases">
        <title>Exophiala dermititidis isolated from Cystic Fibrosis Patient.</title>
        <authorList>
            <person name="Kurbessoian T."/>
            <person name="Crocker A."/>
            <person name="Murante D."/>
            <person name="Hogan D.A."/>
            <person name="Stajich J.E."/>
        </authorList>
    </citation>
    <scope>NUCLEOTIDE SEQUENCE</scope>
    <source>
        <strain evidence="1">Ex8</strain>
    </source>
</reference>
<dbReference type="EMBL" id="JAJGCB010000002">
    <property type="protein sequence ID" value="KAJ8994737.1"/>
    <property type="molecule type" value="Genomic_DNA"/>
</dbReference>
<proteinExistence type="predicted"/>
<accession>A0AAN6F3C2</accession>
<organism evidence="1 2">
    <name type="scientific">Exophiala dermatitidis</name>
    <name type="common">Black yeast-like fungus</name>
    <name type="synonym">Wangiella dermatitidis</name>
    <dbReference type="NCBI Taxonomy" id="5970"/>
    <lineage>
        <taxon>Eukaryota</taxon>
        <taxon>Fungi</taxon>
        <taxon>Dikarya</taxon>
        <taxon>Ascomycota</taxon>
        <taxon>Pezizomycotina</taxon>
        <taxon>Eurotiomycetes</taxon>
        <taxon>Chaetothyriomycetidae</taxon>
        <taxon>Chaetothyriales</taxon>
        <taxon>Herpotrichiellaceae</taxon>
        <taxon>Exophiala</taxon>
    </lineage>
</organism>